<keyword evidence="4" id="KW-1185">Reference proteome</keyword>
<sequence>MRTRTNKRGAAVLPAAVIVAVLPLIAATPSAGAAAPDQRSTVKKGSPAAHQATDPRLIAIQKKQQVLDQIAGDITEGLSEFDRAKISGFTEVEVDPNHNHLSLHWKGTPPERVRRILTHLPSGVTADVLPARYSKADLHEARTKLLHAGKPIALHPSSTTDPIRITSIAGANDGSGLEITYDEDRGVGHRDRKDPLARDERNTRSSRIKALTDRLTGINTIAVYKPLSEDPVASNGNPQPHLTNGVAASKAMRKHDAPPWYGGAALRNPSGGICSSGFAVTDSHGNNMLTTAKHCDGKDGYWHTWEGGDDVGVSDHLQSNAHVDTVGIALHDPADGYLYDGEANRTDGYAKPVTGYGHNNVGDYVCTDGANGGVHCNVVLSKVDVGVTGADGGYRPVTDLGYATDWPSHGVAAVNGDSGGPVFVGANNWTTDEARGTITALDRTVACPSELNPDTVLDGHQRKPWCLAGVYYVPIYQTLHDLKWTLNTAG</sequence>
<proteinExistence type="predicted"/>
<evidence type="ECO:0000313" key="3">
    <source>
        <dbReference type="EMBL" id="MEV5507884.1"/>
    </source>
</evidence>
<dbReference type="InterPro" id="IPR033116">
    <property type="entry name" value="TRYPSIN_SER"/>
</dbReference>
<feature type="chain" id="PRO_5045574261" evidence="2">
    <location>
        <begin position="27"/>
        <end position="490"/>
    </location>
</feature>
<comment type="caution">
    <text evidence="3">The sequence shown here is derived from an EMBL/GenBank/DDBJ whole genome shotgun (WGS) entry which is preliminary data.</text>
</comment>
<dbReference type="InterPro" id="IPR009003">
    <property type="entry name" value="Peptidase_S1_PA"/>
</dbReference>
<dbReference type="InterPro" id="IPR043504">
    <property type="entry name" value="Peptidase_S1_PA_chymotrypsin"/>
</dbReference>
<name>A0ABV3K021_STRON</name>
<evidence type="ECO:0000313" key="4">
    <source>
        <dbReference type="Proteomes" id="UP001552594"/>
    </source>
</evidence>
<dbReference type="PROSITE" id="PS00135">
    <property type="entry name" value="TRYPSIN_SER"/>
    <property type="match status" value="1"/>
</dbReference>
<feature type="region of interest" description="Disordered" evidence="1">
    <location>
        <begin position="30"/>
        <end position="52"/>
    </location>
</feature>
<dbReference type="Gene3D" id="2.40.10.10">
    <property type="entry name" value="Trypsin-like serine proteases"/>
    <property type="match status" value="2"/>
</dbReference>
<gene>
    <name evidence="3" type="ORF">AB0L16_15610</name>
</gene>
<organism evidence="3 4">
    <name type="scientific">Streptomyces orinoci</name>
    <name type="common">Streptoverticillium orinoci</name>
    <dbReference type="NCBI Taxonomy" id="67339"/>
    <lineage>
        <taxon>Bacteria</taxon>
        <taxon>Bacillati</taxon>
        <taxon>Actinomycetota</taxon>
        <taxon>Actinomycetes</taxon>
        <taxon>Kitasatosporales</taxon>
        <taxon>Streptomycetaceae</taxon>
        <taxon>Streptomyces</taxon>
    </lineage>
</organism>
<evidence type="ECO:0000256" key="2">
    <source>
        <dbReference type="SAM" id="SignalP"/>
    </source>
</evidence>
<dbReference type="EMBL" id="JBFAUK010000010">
    <property type="protein sequence ID" value="MEV5507884.1"/>
    <property type="molecule type" value="Genomic_DNA"/>
</dbReference>
<dbReference type="Proteomes" id="UP001552594">
    <property type="component" value="Unassembled WGS sequence"/>
</dbReference>
<evidence type="ECO:0000256" key="1">
    <source>
        <dbReference type="SAM" id="MobiDB-lite"/>
    </source>
</evidence>
<dbReference type="RefSeq" id="WP_109281588.1">
    <property type="nucleotide sequence ID" value="NZ_JBFAUK010000010.1"/>
</dbReference>
<protein>
    <submittedName>
        <fullName evidence="3">S1 family peptidase</fullName>
    </submittedName>
</protein>
<reference evidence="3 4" key="1">
    <citation type="submission" date="2024-06" db="EMBL/GenBank/DDBJ databases">
        <title>The Natural Products Discovery Center: Release of the First 8490 Sequenced Strains for Exploring Actinobacteria Biosynthetic Diversity.</title>
        <authorList>
            <person name="Kalkreuter E."/>
            <person name="Kautsar S.A."/>
            <person name="Yang D."/>
            <person name="Bader C.D."/>
            <person name="Teijaro C.N."/>
            <person name="Fluegel L."/>
            <person name="Davis C.M."/>
            <person name="Simpson J.R."/>
            <person name="Lauterbach L."/>
            <person name="Steele A.D."/>
            <person name="Gui C."/>
            <person name="Meng S."/>
            <person name="Li G."/>
            <person name="Viehrig K."/>
            <person name="Ye F."/>
            <person name="Su P."/>
            <person name="Kiefer A.F."/>
            <person name="Nichols A."/>
            <person name="Cepeda A.J."/>
            <person name="Yan W."/>
            <person name="Fan B."/>
            <person name="Jiang Y."/>
            <person name="Adhikari A."/>
            <person name="Zheng C.-J."/>
            <person name="Schuster L."/>
            <person name="Cowan T.M."/>
            <person name="Smanski M.J."/>
            <person name="Chevrette M.G."/>
            <person name="De Carvalho L.P.S."/>
            <person name="Shen B."/>
        </authorList>
    </citation>
    <scope>NUCLEOTIDE SEQUENCE [LARGE SCALE GENOMIC DNA]</scope>
    <source>
        <strain evidence="3 4">NPDC052347</strain>
    </source>
</reference>
<feature type="signal peptide" evidence="2">
    <location>
        <begin position="1"/>
        <end position="26"/>
    </location>
</feature>
<dbReference type="SUPFAM" id="SSF50494">
    <property type="entry name" value="Trypsin-like serine proteases"/>
    <property type="match status" value="1"/>
</dbReference>
<dbReference type="CDD" id="cd21112">
    <property type="entry name" value="alphaLP-like"/>
    <property type="match status" value="1"/>
</dbReference>
<accession>A0ABV3K021</accession>
<keyword evidence="2" id="KW-0732">Signal</keyword>